<dbReference type="GO" id="GO:0009116">
    <property type="term" value="P:nucleoside metabolic process"/>
    <property type="evidence" value="ECO:0007669"/>
    <property type="project" value="InterPro"/>
</dbReference>
<dbReference type="SUPFAM" id="SSF53167">
    <property type="entry name" value="Purine and uridine phosphorylases"/>
    <property type="match status" value="1"/>
</dbReference>
<name>A0AA40BCV9_9PEZI</name>
<reference evidence="1" key="1">
    <citation type="submission" date="2023-06" db="EMBL/GenBank/DDBJ databases">
        <title>Genome-scale phylogeny and comparative genomics of the fungal order Sordariales.</title>
        <authorList>
            <consortium name="Lawrence Berkeley National Laboratory"/>
            <person name="Hensen N."/>
            <person name="Bonometti L."/>
            <person name="Westerberg I."/>
            <person name="Brannstrom I.O."/>
            <person name="Guillou S."/>
            <person name="Cros-Aarteil S."/>
            <person name="Calhoun S."/>
            <person name="Haridas S."/>
            <person name="Kuo A."/>
            <person name="Mondo S."/>
            <person name="Pangilinan J."/>
            <person name="Riley R."/>
            <person name="Labutti K."/>
            <person name="Andreopoulos B."/>
            <person name="Lipzen A."/>
            <person name="Chen C."/>
            <person name="Yanf M."/>
            <person name="Daum C."/>
            <person name="Ng V."/>
            <person name="Clum A."/>
            <person name="Steindorff A."/>
            <person name="Ohm R."/>
            <person name="Martin F."/>
            <person name="Silar P."/>
            <person name="Natvig D."/>
            <person name="Lalanne C."/>
            <person name="Gautier V."/>
            <person name="Ament-Velasquez S.L."/>
            <person name="Kruys A."/>
            <person name="Hutchinson M.I."/>
            <person name="Powell A.J."/>
            <person name="Barry K."/>
            <person name="Miller A.N."/>
            <person name="Grigoriev I.V."/>
            <person name="Debuchy R."/>
            <person name="Gladieux P."/>
            <person name="Thoren M.H."/>
            <person name="Johannesson H."/>
        </authorList>
    </citation>
    <scope>NUCLEOTIDE SEQUENCE</scope>
    <source>
        <strain evidence="1">SMH4607-1</strain>
    </source>
</reference>
<dbReference type="Proteomes" id="UP001172102">
    <property type="component" value="Unassembled WGS sequence"/>
</dbReference>
<dbReference type="Gene3D" id="3.40.50.1580">
    <property type="entry name" value="Nucleoside phosphorylase domain"/>
    <property type="match status" value="1"/>
</dbReference>
<evidence type="ECO:0000313" key="1">
    <source>
        <dbReference type="EMBL" id="KAK0731923.1"/>
    </source>
</evidence>
<dbReference type="InterPro" id="IPR053137">
    <property type="entry name" value="NLR-like"/>
</dbReference>
<protein>
    <submittedName>
        <fullName evidence="1">Nucleoside phosphorylase domain-containing protein</fullName>
    </submittedName>
</protein>
<dbReference type="AlphaFoldDB" id="A0AA40BCV9"/>
<dbReference type="PANTHER" id="PTHR46082:SF11">
    <property type="entry name" value="AAA+ ATPASE DOMAIN-CONTAINING PROTEIN-RELATED"/>
    <property type="match status" value="1"/>
</dbReference>
<dbReference type="GO" id="GO:0003824">
    <property type="term" value="F:catalytic activity"/>
    <property type="evidence" value="ECO:0007669"/>
    <property type="project" value="InterPro"/>
</dbReference>
<sequence>MSRSTGTRLSLDKYTVAMICPLEVEITAARAMLNEEYDRLDTPKDGTNTYSFGSLGEHNMVLASLPEGSQGTNSAAGVAIHMGRTFPAIKLRLLVGIGGGVPSNGNDIRLGDVVVGTPTGETGGVVEYDLGKETTEGFIRKGVCPPLIGALTAMKSNHRLKKRNRIGDFLSEMHRRHDCLTEYERPRPEKDVLFLPDYEHHQGQPTCANCDGEKAKPRPPRDCPRVFYGLIASGNRVMKNATERDRISGNLGGAICFEMEAAGLMNNFECIVIRGIADYSDSHKNDAWHPCAAAAAASLAKELLSNIPGKYLFVVAKE</sequence>
<dbReference type="EMBL" id="JAUKUA010000001">
    <property type="protein sequence ID" value="KAK0731923.1"/>
    <property type="molecule type" value="Genomic_DNA"/>
</dbReference>
<proteinExistence type="predicted"/>
<dbReference type="InterPro" id="IPR035994">
    <property type="entry name" value="Nucleoside_phosphorylase_sf"/>
</dbReference>
<comment type="caution">
    <text evidence="1">The sequence shown here is derived from an EMBL/GenBank/DDBJ whole genome shotgun (WGS) entry which is preliminary data.</text>
</comment>
<gene>
    <name evidence="1" type="ORF">B0H67DRAFT_475196</name>
</gene>
<organism evidence="1 2">
    <name type="scientific">Lasiosphaeris hirsuta</name>
    <dbReference type="NCBI Taxonomy" id="260670"/>
    <lineage>
        <taxon>Eukaryota</taxon>
        <taxon>Fungi</taxon>
        <taxon>Dikarya</taxon>
        <taxon>Ascomycota</taxon>
        <taxon>Pezizomycotina</taxon>
        <taxon>Sordariomycetes</taxon>
        <taxon>Sordariomycetidae</taxon>
        <taxon>Sordariales</taxon>
        <taxon>Lasiosphaeriaceae</taxon>
        <taxon>Lasiosphaeris</taxon>
    </lineage>
</organism>
<accession>A0AA40BCV9</accession>
<keyword evidence="2" id="KW-1185">Reference proteome</keyword>
<dbReference type="PANTHER" id="PTHR46082">
    <property type="entry name" value="ATP/GTP-BINDING PROTEIN-RELATED"/>
    <property type="match status" value="1"/>
</dbReference>
<evidence type="ECO:0000313" key="2">
    <source>
        <dbReference type="Proteomes" id="UP001172102"/>
    </source>
</evidence>